<evidence type="ECO:0000256" key="2">
    <source>
        <dbReference type="ARBA" id="ARBA00008873"/>
    </source>
</evidence>
<evidence type="ECO:0000313" key="13">
    <source>
        <dbReference type="EMBL" id="TNC14989.1"/>
    </source>
</evidence>
<protein>
    <submittedName>
        <fullName evidence="13">Cation transporter</fullName>
    </submittedName>
</protein>
<feature type="compositionally biased region" description="Basic and acidic residues" evidence="9">
    <location>
        <begin position="1"/>
        <end position="16"/>
    </location>
</feature>
<accession>A0A5C4LNL5</accession>
<keyword evidence="14" id="KW-1185">Reference proteome</keyword>
<dbReference type="OrthoDB" id="9809646at2"/>
<dbReference type="PANTHER" id="PTHR11562:SF17">
    <property type="entry name" value="RE54080P-RELATED"/>
    <property type="match status" value="1"/>
</dbReference>
<evidence type="ECO:0000256" key="10">
    <source>
        <dbReference type="SAM" id="Phobius"/>
    </source>
</evidence>
<evidence type="ECO:0000256" key="4">
    <source>
        <dbReference type="ARBA" id="ARBA00022692"/>
    </source>
</evidence>
<dbReference type="GO" id="GO:0005886">
    <property type="term" value="C:plasma membrane"/>
    <property type="evidence" value="ECO:0007669"/>
    <property type="project" value="TreeGrafter"/>
</dbReference>
<evidence type="ECO:0000313" key="14">
    <source>
        <dbReference type="Proteomes" id="UP000305267"/>
    </source>
</evidence>
<evidence type="ECO:0000259" key="11">
    <source>
        <dbReference type="Pfam" id="PF01545"/>
    </source>
</evidence>
<feature type="transmembrane region" description="Helical" evidence="10">
    <location>
        <begin position="180"/>
        <end position="206"/>
    </location>
</feature>
<comment type="subcellular location">
    <subcellularLocation>
        <location evidence="1">Membrane</location>
        <topology evidence="1">Multi-pass membrane protein</topology>
    </subcellularLocation>
</comment>
<reference evidence="13 14" key="1">
    <citation type="submission" date="2019-06" db="EMBL/GenBank/DDBJ databases">
        <title>Genome of Methylobacterium sp. 17Sr1-39.</title>
        <authorList>
            <person name="Seo T."/>
        </authorList>
    </citation>
    <scope>NUCLEOTIDE SEQUENCE [LARGE SCALE GENOMIC DNA]</scope>
    <source>
        <strain evidence="13 14">17Sr1-39</strain>
    </source>
</reference>
<comment type="caution">
    <text evidence="13">The sequence shown here is derived from an EMBL/GenBank/DDBJ whole genome shotgun (WGS) entry which is preliminary data.</text>
</comment>
<keyword evidence="5" id="KW-0862">Zinc</keyword>
<keyword evidence="4 10" id="KW-0812">Transmembrane</keyword>
<feature type="transmembrane region" description="Helical" evidence="10">
    <location>
        <begin position="212"/>
        <end position="229"/>
    </location>
</feature>
<dbReference type="EMBL" id="VDDA01000002">
    <property type="protein sequence ID" value="TNC14989.1"/>
    <property type="molecule type" value="Genomic_DNA"/>
</dbReference>
<dbReference type="InterPro" id="IPR027469">
    <property type="entry name" value="Cation_efflux_TMD_sf"/>
</dbReference>
<dbReference type="Gene3D" id="1.20.1510.10">
    <property type="entry name" value="Cation efflux protein transmembrane domain"/>
    <property type="match status" value="1"/>
</dbReference>
<feature type="transmembrane region" description="Helical" evidence="10">
    <location>
        <begin position="45"/>
        <end position="66"/>
    </location>
</feature>
<comment type="similarity">
    <text evidence="2">Belongs to the cation diffusion facilitator (CDF) transporter (TC 2.A.4) family. SLC30A subfamily.</text>
</comment>
<sequence>MGQHHDHAHHDHDHHDHGHGHGHHHGAGHSHGPGHVHAPASFGRAFAVGIALNTGFVLIEGVYGFLTDSVALLADAGHNLSDVLGLVVAWAAATLGQRRPTARFTYGLRSSSILAALFNAVFLLVAVGAIALEAVQRFSAPAPVPGLTVTIVALIGIAVNGITAWLFASGRKGDLNVRGAYLHMLADAAVSAGVVVAGLVILWTGWTWVDPVTSLVIVAVIVAGTWGLLRDSLVLSLDAVPPGIDPAEVRACLAERPGVAEIHDLHVWPMSTTETALTAHLVMPEGHPGNAFLNDCAAVLRRRFGIAHVTLQVELAGGPACALAPDHVV</sequence>
<dbReference type="InterPro" id="IPR036837">
    <property type="entry name" value="Cation_efflux_CTD_sf"/>
</dbReference>
<evidence type="ECO:0000259" key="12">
    <source>
        <dbReference type="Pfam" id="PF16916"/>
    </source>
</evidence>
<organism evidence="13 14">
    <name type="scientific">Methylobacterium terricola</name>
    <dbReference type="NCBI Taxonomy" id="2583531"/>
    <lineage>
        <taxon>Bacteria</taxon>
        <taxon>Pseudomonadati</taxon>
        <taxon>Pseudomonadota</taxon>
        <taxon>Alphaproteobacteria</taxon>
        <taxon>Hyphomicrobiales</taxon>
        <taxon>Methylobacteriaceae</taxon>
        <taxon>Methylobacterium</taxon>
    </lineage>
</organism>
<keyword evidence="6 10" id="KW-1133">Transmembrane helix</keyword>
<evidence type="ECO:0000256" key="8">
    <source>
        <dbReference type="ARBA" id="ARBA00023136"/>
    </source>
</evidence>
<dbReference type="GO" id="GO:0005385">
    <property type="term" value="F:zinc ion transmembrane transporter activity"/>
    <property type="evidence" value="ECO:0007669"/>
    <property type="project" value="TreeGrafter"/>
</dbReference>
<evidence type="ECO:0000256" key="5">
    <source>
        <dbReference type="ARBA" id="ARBA00022906"/>
    </source>
</evidence>
<feature type="domain" description="Cation efflux protein transmembrane" evidence="11">
    <location>
        <begin position="48"/>
        <end position="233"/>
    </location>
</feature>
<evidence type="ECO:0000256" key="3">
    <source>
        <dbReference type="ARBA" id="ARBA00022448"/>
    </source>
</evidence>
<evidence type="ECO:0000256" key="9">
    <source>
        <dbReference type="SAM" id="MobiDB-lite"/>
    </source>
</evidence>
<keyword evidence="5" id="KW-0864">Zinc transport</keyword>
<evidence type="ECO:0000256" key="6">
    <source>
        <dbReference type="ARBA" id="ARBA00022989"/>
    </source>
</evidence>
<dbReference type="Proteomes" id="UP000305267">
    <property type="component" value="Unassembled WGS sequence"/>
</dbReference>
<keyword evidence="8 10" id="KW-0472">Membrane</keyword>
<feature type="compositionally biased region" description="Basic residues" evidence="9">
    <location>
        <begin position="17"/>
        <end position="34"/>
    </location>
</feature>
<feature type="transmembrane region" description="Helical" evidence="10">
    <location>
        <begin position="113"/>
        <end position="132"/>
    </location>
</feature>
<keyword evidence="3" id="KW-0813">Transport</keyword>
<name>A0A5C4LNL5_9HYPH</name>
<feature type="region of interest" description="Disordered" evidence="9">
    <location>
        <begin position="1"/>
        <end position="34"/>
    </location>
</feature>
<dbReference type="SUPFAM" id="SSF161111">
    <property type="entry name" value="Cation efflux protein transmembrane domain-like"/>
    <property type="match status" value="1"/>
</dbReference>
<feature type="domain" description="Cation efflux protein cytoplasmic" evidence="12">
    <location>
        <begin position="241"/>
        <end position="314"/>
    </location>
</feature>
<feature type="transmembrane region" description="Helical" evidence="10">
    <location>
        <begin position="72"/>
        <end position="93"/>
    </location>
</feature>
<dbReference type="Pfam" id="PF01545">
    <property type="entry name" value="Cation_efflux"/>
    <property type="match status" value="1"/>
</dbReference>
<dbReference type="InterPro" id="IPR058533">
    <property type="entry name" value="Cation_efflux_TM"/>
</dbReference>
<dbReference type="RefSeq" id="WP_139034530.1">
    <property type="nucleotide sequence ID" value="NZ_VDDA01000002.1"/>
</dbReference>
<dbReference type="InterPro" id="IPR002524">
    <property type="entry name" value="Cation_efflux"/>
</dbReference>
<dbReference type="SUPFAM" id="SSF160240">
    <property type="entry name" value="Cation efflux protein cytoplasmic domain-like"/>
    <property type="match status" value="1"/>
</dbReference>
<evidence type="ECO:0000256" key="1">
    <source>
        <dbReference type="ARBA" id="ARBA00004141"/>
    </source>
</evidence>
<proteinExistence type="inferred from homology"/>
<dbReference type="InterPro" id="IPR027470">
    <property type="entry name" value="Cation_efflux_CTD"/>
</dbReference>
<keyword evidence="7" id="KW-0406">Ion transport</keyword>
<dbReference type="InterPro" id="IPR050681">
    <property type="entry name" value="CDF/SLC30A"/>
</dbReference>
<gene>
    <name evidence="13" type="ORF">FF100_05305</name>
</gene>
<dbReference type="Pfam" id="PF16916">
    <property type="entry name" value="ZT_dimer"/>
    <property type="match status" value="1"/>
</dbReference>
<dbReference type="NCBIfam" id="TIGR01297">
    <property type="entry name" value="CDF"/>
    <property type="match status" value="1"/>
</dbReference>
<evidence type="ECO:0000256" key="7">
    <source>
        <dbReference type="ARBA" id="ARBA00023065"/>
    </source>
</evidence>
<feature type="transmembrane region" description="Helical" evidence="10">
    <location>
        <begin position="144"/>
        <end position="168"/>
    </location>
</feature>
<dbReference type="PANTHER" id="PTHR11562">
    <property type="entry name" value="CATION EFFLUX PROTEIN/ ZINC TRANSPORTER"/>
    <property type="match status" value="1"/>
</dbReference>
<dbReference type="AlphaFoldDB" id="A0A5C4LNL5"/>